<sequence length="61" mass="6948">MAIACPGRVWLEPESLLNMRVARWQDGLIVLVTDRAVWCLRDPVATQQALQQIAHTLCFEN</sequence>
<keyword evidence="2" id="KW-1185">Reference proteome</keyword>
<evidence type="ECO:0000313" key="1">
    <source>
        <dbReference type="EMBL" id="VEL27925.1"/>
    </source>
</evidence>
<name>A0A448X4L1_9PLAT</name>
<accession>A0A448X4L1</accession>
<proteinExistence type="predicted"/>
<gene>
    <name evidence="1" type="ORF">PXEA_LOCUS21365</name>
</gene>
<evidence type="ECO:0000313" key="2">
    <source>
        <dbReference type="Proteomes" id="UP000784294"/>
    </source>
</evidence>
<dbReference type="Proteomes" id="UP000784294">
    <property type="component" value="Unassembled WGS sequence"/>
</dbReference>
<dbReference type="AlphaFoldDB" id="A0A448X4L1"/>
<reference evidence="1" key="1">
    <citation type="submission" date="2018-11" db="EMBL/GenBank/DDBJ databases">
        <authorList>
            <consortium name="Pathogen Informatics"/>
        </authorList>
    </citation>
    <scope>NUCLEOTIDE SEQUENCE</scope>
</reference>
<protein>
    <submittedName>
        <fullName evidence="1">Uncharacterized protein</fullName>
    </submittedName>
</protein>
<dbReference type="EMBL" id="CAAALY010091019">
    <property type="protein sequence ID" value="VEL27925.1"/>
    <property type="molecule type" value="Genomic_DNA"/>
</dbReference>
<comment type="caution">
    <text evidence="1">The sequence shown here is derived from an EMBL/GenBank/DDBJ whole genome shotgun (WGS) entry which is preliminary data.</text>
</comment>
<organism evidence="1 2">
    <name type="scientific">Protopolystoma xenopodis</name>
    <dbReference type="NCBI Taxonomy" id="117903"/>
    <lineage>
        <taxon>Eukaryota</taxon>
        <taxon>Metazoa</taxon>
        <taxon>Spiralia</taxon>
        <taxon>Lophotrochozoa</taxon>
        <taxon>Platyhelminthes</taxon>
        <taxon>Monogenea</taxon>
        <taxon>Polyopisthocotylea</taxon>
        <taxon>Polystomatidea</taxon>
        <taxon>Polystomatidae</taxon>
        <taxon>Protopolystoma</taxon>
    </lineage>
</organism>